<evidence type="ECO:0000313" key="3">
    <source>
        <dbReference type="EMBL" id="GHG63480.1"/>
    </source>
</evidence>
<sequence>MTARHGVAEATVVGTGVVVPPVPLPPDGRWFDHRSRLGRGHRYLPEACHYLMAAAREALADGAAEQHAPERRGIVVGTNSAVTALHADIESAVRDGGIDSLSPMRVPFFSVNLVAAKLSTEHGFKGFNVTVSSPRVAGLEAVHLAGRALPAGRGDLVLAGATEAPDPRAGDALPESGAALLLLRARTAAAPGPVVRTALRFLPPRAAATPAGRERAGRAVREALDGVCPAPPPALHLLSDDSPAARTAADAVRAWCAGTTEVTEVTGSRRAGALAPLELLARAVRPDLTGPEAVVVASREGNLAFATVAAR</sequence>
<name>A0A919F047_9ACTN</name>
<dbReference type="EMBL" id="BNBF01000018">
    <property type="protein sequence ID" value="GHG63480.1"/>
    <property type="molecule type" value="Genomic_DNA"/>
</dbReference>
<dbReference type="InterPro" id="IPR016039">
    <property type="entry name" value="Thiolase-like"/>
</dbReference>
<comment type="caution">
    <text evidence="3">The sequence shown here is derived from an EMBL/GenBank/DDBJ whole genome shotgun (WGS) entry which is preliminary data.</text>
</comment>
<organism evidence="3 4">
    <name type="scientific">Streptomyces capoamus</name>
    <dbReference type="NCBI Taxonomy" id="68183"/>
    <lineage>
        <taxon>Bacteria</taxon>
        <taxon>Bacillati</taxon>
        <taxon>Actinomycetota</taxon>
        <taxon>Actinomycetes</taxon>
        <taxon>Kitasatosporales</taxon>
        <taxon>Streptomycetaceae</taxon>
        <taxon>Streptomyces</taxon>
    </lineage>
</organism>
<reference evidence="4" key="1">
    <citation type="journal article" date="2019" name="Int. J. Syst. Evol. Microbiol.">
        <title>The Global Catalogue of Microorganisms (GCM) 10K type strain sequencing project: providing services to taxonomists for standard genome sequencing and annotation.</title>
        <authorList>
            <consortium name="The Broad Institute Genomics Platform"/>
            <consortium name="The Broad Institute Genome Sequencing Center for Infectious Disease"/>
            <person name="Wu L."/>
            <person name="Ma J."/>
        </authorList>
    </citation>
    <scope>NUCLEOTIDE SEQUENCE [LARGE SCALE GENOMIC DNA]</scope>
    <source>
        <strain evidence="4">JCM 4253</strain>
    </source>
</reference>
<keyword evidence="4" id="KW-1185">Reference proteome</keyword>
<dbReference type="GO" id="GO:0004315">
    <property type="term" value="F:3-oxoacyl-[acyl-carrier-protein] synthase activity"/>
    <property type="evidence" value="ECO:0007669"/>
    <property type="project" value="TreeGrafter"/>
</dbReference>
<evidence type="ECO:0000259" key="2">
    <source>
        <dbReference type="Pfam" id="PF00109"/>
    </source>
</evidence>
<evidence type="ECO:0000313" key="4">
    <source>
        <dbReference type="Proteomes" id="UP000619355"/>
    </source>
</evidence>
<proteinExistence type="predicted"/>
<dbReference type="AlphaFoldDB" id="A0A919F047"/>
<dbReference type="PANTHER" id="PTHR11712:SF336">
    <property type="entry name" value="3-OXOACYL-[ACYL-CARRIER-PROTEIN] SYNTHASE, MITOCHONDRIAL"/>
    <property type="match status" value="1"/>
</dbReference>
<dbReference type="PANTHER" id="PTHR11712">
    <property type="entry name" value="POLYKETIDE SYNTHASE-RELATED"/>
    <property type="match status" value="1"/>
</dbReference>
<accession>A0A919F047</accession>
<evidence type="ECO:0000256" key="1">
    <source>
        <dbReference type="ARBA" id="ARBA00022679"/>
    </source>
</evidence>
<dbReference type="Gene3D" id="3.40.47.10">
    <property type="match status" value="1"/>
</dbReference>
<dbReference type="InterPro" id="IPR000794">
    <property type="entry name" value="Beta-ketoacyl_synthase"/>
</dbReference>
<gene>
    <name evidence="3" type="ORF">GCM10018980_54080</name>
</gene>
<dbReference type="Proteomes" id="UP000619355">
    <property type="component" value="Unassembled WGS sequence"/>
</dbReference>
<dbReference type="Pfam" id="PF00109">
    <property type="entry name" value="ketoacyl-synt"/>
    <property type="match status" value="1"/>
</dbReference>
<feature type="domain" description="Beta-ketoacyl synthase-like N-terminal" evidence="2">
    <location>
        <begin position="47"/>
        <end position="164"/>
    </location>
</feature>
<protein>
    <recommendedName>
        <fullName evidence="2">Beta-ketoacyl synthase-like N-terminal domain-containing protein</fullName>
    </recommendedName>
</protein>
<dbReference type="SUPFAM" id="SSF53901">
    <property type="entry name" value="Thiolase-like"/>
    <property type="match status" value="1"/>
</dbReference>
<keyword evidence="1" id="KW-0808">Transferase</keyword>
<dbReference type="RefSeq" id="WP_189984805.1">
    <property type="nucleotide sequence ID" value="NZ_BNBF01000018.1"/>
</dbReference>
<dbReference type="GO" id="GO:0006633">
    <property type="term" value="P:fatty acid biosynthetic process"/>
    <property type="evidence" value="ECO:0007669"/>
    <property type="project" value="TreeGrafter"/>
</dbReference>
<dbReference type="InterPro" id="IPR014030">
    <property type="entry name" value="Ketoacyl_synth_N"/>
</dbReference>